<dbReference type="AlphaFoldDB" id="A0A132AE76"/>
<accession>A0A132AE76</accession>
<dbReference type="EMBL" id="JXLN01013338">
    <property type="protein sequence ID" value="KPM09291.1"/>
    <property type="molecule type" value="Genomic_DNA"/>
</dbReference>
<reference evidence="1 2" key="1">
    <citation type="journal article" date="2015" name="Parasit. Vectors">
        <title>Draft genome of the scabies mite.</title>
        <authorList>
            <person name="Rider S.D.Jr."/>
            <person name="Morgan M.S."/>
            <person name="Arlian L.G."/>
        </authorList>
    </citation>
    <scope>NUCLEOTIDE SEQUENCE [LARGE SCALE GENOMIC DNA]</scope>
    <source>
        <strain evidence="1">Arlian Lab</strain>
    </source>
</reference>
<dbReference type="Proteomes" id="UP000616769">
    <property type="component" value="Unassembled WGS sequence"/>
</dbReference>
<dbReference type="VEuPathDB" id="VectorBase:SSCA008214"/>
<evidence type="ECO:0000313" key="1">
    <source>
        <dbReference type="EMBL" id="KPM09291.1"/>
    </source>
</evidence>
<comment type="caution">
    <text evidence="1">The sequence shown here is derived from an EMBL/GenBank/DDBJ whole genome shotgun (WGS) entry which is preliminary data.</text>
</comment>
<evidence type="ECO:0000313" key="2">
    <source>
        <dbReference type="Proteomes" id="UP000616769"/>
    </source>
</evidence>
<protein>
    <submittedName>
        <fullName evidence="1">Uncharacterized protein</fullName>
    </submittedName>
</protein>
<gene>
    <name evidence="1" type="ORF">QR98_0078250</name>
</gene>
<sequence>MFAKDWILKKRVISYRKKQIETKVQRKIILEDGVMIEDSGPEVTTKTVEDLHQEFDDIDRFDDDDRMIDSKDFAISCHRDTSKSAPVNRLNLNADDENYHKIDQKESAKLIKV</sequence>
<organism evidence="1 2">
    <name type="scientific">Sarcoptes scabiei</name>
    <name type="common">Itch mite</name>
    <name type="synonym">Acarus scabiei</name>
    <dbReference type="NCBI Taxonomy" id="52283"/>
    <lineage>
        <taxon>Eukaryota</taxon>
        <taxon>Metazoa</taxon>
        <taxon>Ecdysozoa</taxon>
        <taxon>Arthropoda</taxon>
        <taxon>Chelicerata</taxon>
        <taxon>Arachnida</taxon>
        <taxon>Acari</taxon>
        <taxon>Acariformes</taxon>
        <taxon>Sarcoptiformes</taxon>
        <taxon>Astigmata</taxon>
        <taxon>Psoroptidia</taxon>
        <taxon>Sarcoptoidea</taxon>
        <taxon>Sarcoptidae</taxon>
        <taxon>Sarcoptinae</taxon>
        <taxon>Sarcoptes</taxon>
    </lineage>
</organism>
<proteinExistence type="predicted"/>
<name>A0A132AE76_SARSC</name>
<dbReference type="OrthoDB" id="6605262at2759"/>